<feature type="signal peptide" evidence="1">
    <location>
        <begin position="1"/>
        <end position="17"/>
    </location>
</feature>
<sequence length="292" mass="31824">MRRFTACVSLAAAIVVASPEAQTTKKNFMWAVRAPGAPPTYLMGSLHVLTPEYYPLSSDIEKAFAEAKVLIEEVDLDEMTNPTTMVSLLGRAMLADSRTLDQVISADLYAKVVARAEKAGLPGAAIRRMKPWMAALALTTPALAAAGFDPNLGLDKHFFDRAKKAGLERRAFETVAFQFDRLDQMSATDQEAMLRSTVDDLDTQLSDVKAIADAWSRGETKTLEKLLLTATSASPGLYKRLLVERNEAWVGPVEACLTQKISCFVVVGAAHLVGPDSLVAMLRKRGYSVEQQ</sequence>
<dbReference type="PANTHER" id="PTHR40590:SF1">
    <property type="entry name" value="CYTOPLASMIC PROTEIN"/>
    <property type="match status" value="1"/>
</dbReference>
<evidence type="ECO:0000313" key="2">
    <source>
        <dbReference type="EMBL" id="AAP58517.1"/>
    </source>
</evidence>
<dbReference type="EMBL" id="AY281353">
    <property type="protein sequence ID" value="AAP58517.1"/>
    <property type="molecule type" value="Genomic_DNA"/>
</dbReference>
<name>Q7X347_9BACT</name>
<accession>Q7X347</accession>
<evidence type="ECO:0008006" key="3">
    <source>
        <dbReference type="Google" id="ProtNLM"/>
    </source>
</evidence>
<keyword evidence="1" id="KW-0732">Signal</keyword>
<reference evidence="2" key="1">
    <citation type="journal article" date="2003" name="Mol. Microbiol.">
        <title>Acidobacteria form a coherent but highly diverse group within the bacterial domain: evidence from environmental genomics.</title>
        <authorList>
            <person name="Quaiser A."/>
            <person name="Ochsenreiter T."/>
            <person name="Lanz C."/>
            <person name="Schuster S.C."/>
            <person name="Treusch A.H."/>
            <person name="Eck J."/>
            <person name="Schleper C."/>
        </authorList>
    </citation>
    <scope>NUCLEOTIDE SEQUENCE</scope>
</reference>
<feature type="chain" id="PRO_5004293355" description="TraB/GumN family protein" evidence="1">
    <location>
        <begin position="18"/>
        <end position="292"/>
    </location>
</feature>
<dbReference type="InterPro" id="IPR002816">
    <property type="entry name" value="TraB/PrgY/GumN_fam"/>
</dbReference>
<organism evidence="2">
    <name type="scientific">uncultured Acidobacteriota bacterium</name>
    <dbReference type="NCBI Taxonomy" id="171953"/>
    <lineage>
        <taxon>Bacteria</taxon>
        <taxon>Pseudomonadati</taxon>
        <taxon>Acidobacteriota</taxon>
        <taxon>environmental samples</taxon>
    </lineage>
</organism>
<dbReference type="Pfam" id="PF01963">
    <property type="entry name" value="TraB_PrgY_gumN"/>
    <property type="match status" value="1"/>
</dbReference>
<dbReference type="AlphaFoldDB" id="Q7X347"/>
<protein>
    <recommendedName>
        <fullName evidence="3">TraB/GumN family protein</fullName>
    </recommendedName>
</protein>
<evidence type="ECO:0000256" key="1">
    <source>
        <dbReference type="SAM" id="SignalP"/>
    </source>
</evidence>
<dbReference type="PANTHER" id="PTHR40590">
    <property type="entry name" value="CYTOPLASMIC PROTEIN-RELATED"/>
    <property type="match status" value="1"/>
</dbReference>
<dbReference type="CDD" id="cd14789">
    <property type="entry name" value="Tiki"/>
    <property type="match status" value="1"/>
</dbReference>
<dbReference type="InterPro" id="IPR047111">
    <property type="entry name" value="YbaP-like"/>
</dbReference>
<proteinExistence type="predicted"/>